<accession>A0A8H7RHF7</accession>
<dbReference type="EMBL" id="JAEPRD010000014">
    <property type="protein sequence ID" value="KAG2209701.1"/>
    <property type="molecule type" value="Genomic_DNA"/>
</dbReference>
<dbReference type="GO" id="GO:0003676">
    <property type="term" value="F:nucleic acid binding"/>
    <property type="evidence" value="ECO:0007669"/>
    <property type="project" value="InterPro"/>
</dbReference>
<name>A0A8H7RHF7_9FUNG</name>
<dbReference type="AlphaFoldDB" id="A0A8H7RHF7"/>
<reference evidence="1" key="1">
    <citation type="submission" date="2020-12" db="EMBL/GenBank/DDBJ databases">
        <title>Metabolic potential, ecology and presence of endohyphal bacteria is reflected in genomic diversity of Mucoromycotina.</title>
        <authorList>
            <person name="Muszewska A."/>
            <person name="Okrasinska A."/>
            <person name="Steczkiewicz K."/>
            <person name="Drgas O."/>
            <person name="Orlowska M."/>
            <person name="Perlinska-Lenart U."/>
            <person name="Aleksandrzak-Piekarczyk T."/>
            <person name="Szatraj K."/>
            <person name="Zielenkiewicz U."/>
            <person name="Pilsyk S."/>
            <person name="Malc E."/>
            <person name="Mieczkowski P."/>
            <person name="Kruszewska J.S."/>
            <person name="Biernat P."/>
            <person name="Pawlowska J."/>
        </authorList>
    </citation>
    <scope>NUCLEOTIDE SEQUENCE</scope>
    <source>
        <strain evidence="1">WA0000017839</strain>
    </source>
</reference>
<proteinExistence type="predicted"/>
<evidence type="ECO:0000313" key="1">
    <source>
        <dbReference type="EMBL" id="KAG2209701.1"/>
    </source>
</evidence>
<protein>
    <submittedName>
        <fullName evidence="1">Uncharacterized protein</fullName>
    </submittedName>
</protein>
<keyword evidence="2" id="KW-1185">Reference proteome</keyword>
<dbReference type="Proteomes" id="UP000603453">
    <property type="component" value="Unassembled WGS sequence"/>
</dbReference>
<sequence length="388" mass="43770">MDYTKNCIFIDESAFDINMKPPTARSARGTPAIVTNPSARAVSHTILGAISTCGVKRKATAVKSKAIGRTNAGHYNNFIKKTMDEKDKYPQFEGFYMIMDNSLIHGKNGELKPFFRQEDWNDTIGHHLTVVDDLLSRNTNREQAEARLKSLPLSDHEHKFAKAISALITKLPPMPMEENINEFELCTRFLDPFLSALFDDPDNGIYLRWTNETTLESKAKSDLSRDRPDICITESCGGKWDVSRGYGEVKPATQIQNHYLICKDLYKIAEFCKNSVNTQLGGSLGIQTIGRDIKFYLLSLSATDAHVLLQLAEIKVPDSLQKLPQLVTEISSVLKVLQVFDKVCLRANRTEECIGQQNLQTKAVPKLQQLFSESKNRKRPCHLQLHHS</sequence>
<comment type="caution">
    <text evidence="1">The sequence shown here is derived from an EMBL/GenBank/DDBJ whole genome shotgun (WGS) entry which is preliminary data.</text>
</comment>
<dbReference type="Gene3D" id="3.30.420.10">
    <property type="entry name" value="Ribonuclease H-like superfamily/Ribonuclease H"/>
    <property type="match status" value="1"/>
</dbReference>
<organism evidence="1 2">
    <name type="scientific">Mucor saturninus</name>
    <dbReference type="NCBI Taxonomy" id="64648"/>
    <lineage>
        <taxon>Eukaryota</taxon>
        <taxon>Fungi</taxon>
        <taxon>Fungi incertae sedis</taxon>
        <taxon>Mucoromycota</taxon>
        <taxon>Mucoromycotina</taxon>
        <taxon>Mucoromycetes</taxon>
        <taxon>Mucorales</taxon>
        <taxon>Mucorineae</taxon>
        <taxon>Mucoraceae</taxon>
        <taxon>Mucor</taxon>
    </lineage>
</organism>
<evidence type="ECO:0000313" key="2">
    <source>
        <dbReference type="Proteomes" id="UP000603453"/>
    </source>
</evidence>
<dbReference type="InterPro" id="IPR036397">
    <property type="entry name" value="RNaseH_sf"/>
</dbReference>
<dbReference type="OrthoDB" id="2225686at2759"/>
<gene>
    <name evidence="1" type="ORF">INT47_001847</name>
</gene>